<evidence type="ECO:0000313" key="4">
    <source>
        <dbReference type="EMBL" id="MFD1547908.1"/>
    </source>
</evidence>
<evidence type="ECO:0000259" key="2">
    <source>
        <dbReference type="Pfam" id="PF01796"/>
    </source>
</evidence>
<evidence type="ECO:0000256" key="1">
    <source>
        <dbReference type="SAM" id="MobiDB-lite"/>
    </source>
</evidence>
<dbReference type="Pfam" id="PF12172">
    <property type="entry name" value="zf-ChsH2"/>
    <property type="match status" value="1"/>
</dbReference>
<keyword evidence="5" id="KW-1185">Reference proteome</keyword>
<name>A0ABW4GZG9_9ACTN</name>
<dbReference type="InterPro" id="IPR022002">
    <property type="entry name" value="ChsH2_Znr"/>
</dbReference>
<dbReference type="EMBL" id="JBHUCM010000087">
    <property type="protein sequence ID" value="MFD1547908.1"/>
    <property type="molecule type" value="Genomic_DNA"/>
</dbReference>
<dbReference type="InterPro" id="IPR052513">
    <property type="entry name" value="Thioester_dehydratase-like"/>
</dbReference>
<dbReference type="RefSeq" id="WP_219538754.1">
    <property type="nucleotide sequence ID" value="NZ_JAHKRM010000050.1"/>
</dbReference>
<dbReference type="InterPro" id="IPR002878">
    <property type="entry name" value="ChsH2_C"/>
</dbReference>
<protein>
    <submittedName>
        <fullName evidence="4">Zn-ribbon domain-containing OB-fold protein</fullName>
    </submittedName>
</protein>
<feature type="domain" description="ChsH2 rubredoxin-like zinc ribbon" evidence="3">
    <location>
        <begin position="24"/>
        <end position="57"/>
    </location>
</feature>
<feature type="domain" description="ChsH2 C-terminal OB-fold" evidence="2">
    <location>
        <begin position="61"/>
        <end position="120"/>
    </location>
</feature>
<evidence type="ECO:0000313" key="5">
    <source>
        <dbReference type="Proteomes" id="UP001597097"/>
    </source>
</evidence>
<dbReference type="PANTHER" id="PTHR34075">
    <property type="entry name" value="BLR3430 PROTEIN"/>
    <property type="match status" value="1"/>
</dbReference>
<dbReference type="Proteomes" id="UP001597097">
    <property type="component" value="Unassembled WGS sequence"/>
</dbReference>
<sequence>MPDRYGRPPRGVRPTPDRDSKDWWERLAGHEFTVQRCDTCHTTRFPARAFCPACRTERWHWEAVAPQGTVESWIVNRRPFMPGSTEPYVVVLVRLAAVPGCLIHGGWDGDGEPEYGQAVQGVYADMGDDLALLNWRPAE</sequence>
<evidence type="ECO:0000259" key="3">
    <source>
        <dbReference type="Pfam" id="PF12172"/>
    </source>
</evidence>
<reference evidence="5" key="1">
    <citation type="journal article" date="2019" name="Int. J. Syst. Evol. Microbiol.">
        <title>The Global Catalogue of Microorganisms (GCM) 10K type strain sequencing project: providing services to taxonomists for standard genome sequencing and annotation.</title>
        <authorList>
            <consortium name="The Broad Institute Genomics Platform"/>
            <consortium name="The Broad Institute Genome Sequencing Center for Infectious Disease"/>
            <person name="Wu L."/>
            <person name="Ma J."/>
        </authorList>
    </citation>
    <scope>NUCLEOTIDE SEQUENCE [LARGE SCALE GENOMIC DNA]</scope>
    <source>
        <strain evidence="5">CGMCC 1.15399</strain>
    </source>
</reference>
<gene>
    <name evidence="4" type="ORF">ACFSJ0_63530</name>
</gene>
<accession>A0ABW4GZG9</accession>
<comment type="caution">
    <text evidence="4">The sequence shown here is derived from an EMBL/GenBank/DDBJ whole genome shotgun (WGS) entry which is preliminary data.</text>
</comment>
<proteinExistence type="predicted"/>
<dbReference type="PANTHER" id="PTHR34075:SF5">
    <property type="entry name" value="BLR3430 PROTEIN"/>
    <property type="match status" value="1"/>
</dbReference>
<organism evidence="4 5">
    <name type="scientific">Nonomuraea guangzhouensis</name>
    <dbReference type="NCBI Taxonomy" id="1291555"/>
    <lineage>
        <taxon>Bacteria</taxon>
        <taxon>Bacillati</taxon>
        <taxon>Actinomycetota</taxon>
        <taxon>Actinomycetes</taxon>
        <taxon>Streptosporangiales</taxon>
        <taxon>Streptosporangiaceae</taxon>
        <taxon>Nonomuraea</taxon>
    </lineage>
</organism>
<feature type="region of interest" description="Disordered" evidence="1">
    <location>
        <begin position="1"/>
        <end position="20"/>
    </location>
</feature>
<dbReference type="Pfam" id="PF01796">
    <property type="entry name" value="OB_ChsH2_C"/>
    <property type="match status" value="1"/>
</dbReference>